<protein>
    <submittedName>
        <fullName evidence="9">Phenylalanine-4-hydroxylase</fullName>
    </submittedName>
</protein>
<evidence type="ECO:0000256" key="3">
    <source>
        <dbReference type="ARBA" id="ARBA00022723"/>
    </source>
</evidence>
<comment type="similarity">
    <text evidence="2">Belongs to the biopterin-dependent aromatic amino acid hydroxylase family.</text>
</comment>
<dbReference type="PROSITE" id="PS51410">
    <property type="entry name" value="BH4_AAA_HYDROXYL_2"/>
    <property type="match status" value="1"/>
</dbReference>
<feature type="binding site" evidence="7">
    <location>
        <position position="190"/>
    </location>
    <ligand>
        <name>Fe cation</name>
        <dbReference type="ChEBI" id="CHEBI:24875"/>
    </ligand>
</feature>
<dbReference type="AlphaFoldDB" id="A0A1I1VP34"/>
<dbReference type="InterPro" id="IPR019774">
    <property type="entry name" value="Aromatic-AA_hydroxylase_C"/>
</dbReference>
<dbReference type="GO" id="GO:0005506">
    <property type="term" value="F:iron ion binding"/>
    <property type="evidence" value="ECO:0007669"/>
    <property type="project" value="InterPro"/>
</dbReference>
<dbReference type="OrthoDB" id="9780502at2"/>
<dbReference type="InterPro" id="IPR001273">
    <property type="entry name" value="ArAA_hydroxylase"/>
</dbReference>
<name>A0A1I1VP34_9BACT</name>
<dbReference type="Gene3D" id="1.10.800.10">
    <property type="entry name" value="Aromatic amino acid hydroxylase"/>
    <property type="match status" value="1"/>
</dbReference>
<evidence type="ECO:0000256" key="6">
    <source>
        <dbReference type="ARBA" id="ARBA00023033"/>
    </source>
</evidence>
<keyword evidence="4" id="KW-0560">Oxidoreductase</keyword>
<proteinExistence type="inferred from homology"/>
<evidence type="ECO:0000313" key="10">
    <source>
        <dbReference type="Proteomes" id="UP000199400"/>
    </source>
</evidence>
<keyword evidence="3 7" id="KW-0479">Metal-binding</keyword>
<feature type="binding site" evidence="7">
    <location>
        <position position="150"/>
    </location>
    <ligand>
        <name>Fe cation</name>
        <dbReference type="ChEBI" id="CHEBI:24875"/>
    </ligand>
</feature>
<feature type="domain" description="Biopterin-dependent aromatic amino acid hydroxylase family profile" evidence="8">
    <location>
        <begin position="1"/>
        <end position="267"/>
    </location>
</feature>
<dbReference type="SUPFAM" id="SSF56534">
    <property type="entry name" value="Aromatic aminoacid monoxygenases, catalytic and oligomerization domains"/>
    <property type="match status" value="1"/>
</dbReference>
<dbReference type="PANTHER" id="PTHR11473">
    <property type="entry name" value="AROMATIC AMINO ACID HYDROXYLASE"/>
    <property type="match status" value="1"/>
</dbReference>
<sequence length="267" mass="29428">MFHVELAPDHPGFHDRSYRARRDDIARIADSYAGDGAIPDAPYTAAEHAVWRTVTTALAPLHRRFAAREVQAMLGRFPLPTGHVPQLAGVSSRLRAASGMRLRPVAGLIAAREFLAALAADTFLSTQYIRHASRPWYTPEPDVIHELVGHAATLADPRVAALNRRFGRAALRASEAALPAIERVYWFTLEFGLVREEGEVRAFGAGLLSSVEEIERAVLHTEHRAFDLDAIAATEYSPADLQPQLFVAPGVEDMFNRTSAWLDRFAG</sequence>
<dbReference type="InterPro" id="IPR036329">
    <property type="entry name" value="Aro-AA_hydroxylase_C_sf"/>
</dbReference>
<keyword evidence="6" id="KW-0503">Monooxygenase</keyword>
<dbReference type="STRING" id="54.SAMN02745121_01816"/>
<keyword evidence="5 7" id="KW-0408">Iron</keyword>
<dbReference type="InterPro" id="IPR036951">
    <property type="entry name" value="ArAA_hydroxylase_sf"/>
</dbReference>
<accession>A0A1I1VP34</accession>
<dbReference type="GO" id="GO:0016714">
    <property type="term" value="F:oxidoreductase activity, acting on paired donors, with incorporation or reduction of molecular oxygen, reduced pteridine as one donor, and incorporation of one atom of oxygen"/>
    <property type="evidence" value="ECO:0007669"/>
    <property type="project" value="InterPro"/>
</dbReference>
<evidence type="ECO:0000256" key="4">
    <source>
        <dbReference type="ARBA" id="ARBA00023002"/>
    </source>
</evidence>
<dbReference type="RefSeq" id="WP_096330621.1">
    <property type="nucleotide sequence ID" value="NZ_FOMX01000005.1"/>
</dbReference>
<organism evidence="9 10">
    <name type="scientific">Nannocystis exedens</name>
    <dbReference type="NCBI Taxonomy" id="54"/>
    <lineage>
        <taxon>Bacteria</taxon>
        <taxon>Pseudomonadati</taxon>
        <taxon>Myxococcota</taxon>
        <taxon>Polyangia</taxon>
        <taxon>Nannocystales</taxon>
        <taxon>Nannocystaceae</taxon>
        <taxon>Nannocystis</taxon>
    </lineage>
</organism>
<reference evidence="10" key="1">
    <citation type="submission" date="2016-10" db="EMBL/GenBank/DDBJ databases">
        <authorList>
            <person name="Varghese N."/>
            <person name="Submissions S."/>
        </authorList>
    </citation>
    <scope>NUCLEOTIDE SEQUENCE [LARGE SCALE GENOMIC DNA]</scope>
    <source>
        <strain evidence="10">ATCC 25963</strain>
    </source>
</reference>
<dbReference type="Pfam" id="PF00351">
    <property type="entry name" value="Biopterin_H"/>
    <property type="match status" value="1"/>
</dbReference>
<dbReference type="EMBL" id="FOMX01000005">
    <property type="protein sequence ID" value="SFD84595.1"/>
    <property type="molecule type" value="Genomic_DNA"/>
</dbReference>
<keyword evidence="10" id="KW-1185">Reference proteome</keyword>
<evidence type="ECO:0000313" key="9">
    <source>
        <dbReference type="EMBL" id="SFD84595.1"/>
    </source>
</evidence>
<evidence type="ECO:0000256" key="1">
    <source>
        <dbReference type="ARBA" id="ARBA00001954"/>
    </source>
</evidence>
<dbReference type="PANTHER" id="PTHR11473:SF24">
    <property type="entry name" value="PHENYLALANINE-4-HYDROXYLASE"/>
    <property type="match status" value="1"/>
</dbReference>
<feature type="binding site" evidence="7">
    <location>
        <position position="145"/>
    </location>
    <ligand>
        <name>Fe cation</name>
        <dbReference type="ChEBI" id="CHEBI:24875"/>
    </ligand>
</feature>
<dbReference type="GO" id="GO:0009072">
    <property type="term" value="P:aromatic amino acid metabolic process"/>
    <property type="evidence" value="ECO:0007669"/>
    <property type="project" value="InterPro"/>
</dbReference>
<evidence type="ECO:0000256" key="5">
    <source>
        <dbReference type="ARBA" id="ARBA00023004"/>
    </source>
</evidence>
<evidence type="ECO:0000259" key="8">
    <source>
        <dbReference type="PROSITE" id="PS51410"/>
    </source>
</evidence>
<comment type="cofactor">
    <cofactor evidence="1 7">
        <name>Fe(2+)</name>
        <dbReference type="ChEBI" id="CHEBI:29033"/>
    </cofactor>
</comment>
<gene>
    <name evidence="9" type="ORF">SAMN02745121_01816</name>
</gene>
<evidence type="ECO:0000256" key="2">
    <source>
        <dbReference type="ARBA" id="ARBA00009712"/>
    </source>
</evidence>
<dbReference type="Proteomes" id="UP000199400">
    <property type="component" value="Unassembled WGS sequence"/>
</dbReference>
<dbReference type="PRINTS" id="PR00372">
    <property type="entry name" value="FYWHYDRXLASE"/>
</dbReference>
<evidence type="ECO:0000256" key="7">
    <source>
        <dbReference type="PIRSR" id="PIRSR601273-2"/>
    </source>
</evidence>